<name>G3HGB0_CRIGR</name>
<evidence type="ECO:0000313" key="1">
    <source>
        <dbReference type="EMBL" id="EGW07081.1"/>
    </source>
</evidence>
<evidence type="ECO:0000313" key="2">
    <source>
        <dbReference type="Proteomes" id="UP000001075"/>
    </source>
</evidence>
<dbReference type="AlphaFoldDB" id="G3HGB0"/>
<sequence>MFLPQHKRNSLTTITHNAENVPATAQEEFIEFRNNDAVRTEFYTFQLSNSGSWICSYNVFCLRLLELCSNLLVIKSK</sequence>
<dbReference type="EMBL" id="JH000344">
    <property type="protein sequence ID" value="EGW07081.1"/>
    <property type="molecule type" value="Genomic_DNA"/>
</dbReference>
<organism evidence="1 2">
    <name type="scientific">Cricetulus griseus</name>
    <name type="common">Chinese hamster</name>
    <name type="synonym">Cricetulus barabensis griseus</name>
    <dbReference type="NCBI Taxonomy" id="10029"/>
    <lineage>
        <taxon>Eukaryota</taxon>
        <taxon>Metazoa</taxon>
        <taxon>Chordata</taxon>
        <taxon>Craniata</taxon>
        <taxon>Vertebrata</taxon>
        <taxon>Euteleostomi</taxon>
        <taxon>Mammalia</taxon>
        <taxon>Eutheria</taxon>
        <taxon>Euarchontoglires</taxon>
        <taxon>Glires</taxon>
        <taxon>Rodentia</taxon>
        <taxon>Myomorpha</taxon>
        <taxon>Muroidea</taxon>
        <taxon>Cricetidae</taxon>
        <taxon>Cricetinae</taxon>
        <taxon>Cricetulus</taxon>
    </lineage>
</organism>
<reference evidence="2" key="1">
    <citation type="journal article" date="2011" name="Nat. Biotechnol.">
        <title>The genomic sequence of the Chinese hamster ovary (CHO)-K1 cell line.</title>
        <authorList>
            <person name="Xu X."/>
            <person name="Nagarajan H."/>
            <person name="Lewis N.E."/>
            <person name="Pan S."/>
            <person name="Cai Z."/>
            <person name="Liu X."/>
            <person name="Chen W."/>
            <person name="Xie M."/>
            <person name="Wang W."/>
            <person name="Hammond S."/>
            <person name="Andersen M.R."/>
            <person name="Neff N."/>
            <person name="Passarelli B."/>
            <person name="Koh W."/>
            <person name="Fan H.C."/>
            <person name="Wang J."/>
            <person name="Gui Y."/>
            <person name="Lee K.H."/>
            <person name="Betenbaugh M.J."/>
            <person name="Quake S.R."/>
            <person name="Famili I."/>
            <person name="Palsson B.O."/>
            <person name="Wang J."/>
        </authorList>
    </citation>
    <scope>NUCLEOTIDE SEQUENCE [LARGE SCALE GENOMIC DNA]</scope>
    <source>
        <strain evidence="2">CHO K1 cell line</strain>
    </source>
</reference>
<proteinExistence type="predicted"/>
<gene>
    <name evidence="1" type="ORF">I79_009634</name>
</gene>
<dbReference type="InParanoid" id="G3HGB0"/>
<accession>G3HGB0</accession>
<protein>
    <submittedName>
        <fullName evidence="1">Uncharacterized protein</fullName>
    </submittedName>
</protein>
<dbReference type="Proteomes" id="UP000001075">
    <property type="component" value="Unassembled WGS sequence"/>
</dbReference>